<evidence type="ECO:0000313" key="4">
    <source>
        <dbReference type="Proteomes" id="UP001596143"/>
    </source>
</evidence>
<dbReference type="RefSeq" id="WP_270898195.1">
    <property type="nucleotide sequence ID" value="NZ_JBHSPF010000068.1"/>
</dbReference>
<dbReference type="PANTHER" id="PTHR41302:SF2">
    <property type="entry name" value="PRESPORE SPECIFIC TRANSCRIPTIONAL ACTIVATOR RSFA"/>
    <property type="match status" value="1"/>
</dbReference>
<accession>A0ABW0U8K9</accession>
<dbReference type="InterPro" id="IPR014243">
    <property type="entry name" value="RsfA-like"/>
</dbReference>
<organism evidence="3 4">
    <name type="scientific">Aliibacillus thermotolerans</name>
    <dbReference type="NCBI Taxonomy" id="1834418"/>
    <lineage>
        <taxon>Bacteria</taxon>
        <taxon>Bacillati</taxon>
        <taxon>Bacillota</taxon>
        <taxon>Bacilli</taxon>
        <taxon>Bacillales</taxon>
        <taxon>Bacillaceae</taxon>
        <taxon>Aliibacillus</taxon>
    </lineage>
</organism>
<dbReference type="Proteomes" id="UP001596143">
    <property type="component" value="Unassembled WGS sequence"/>
</dbReference>
<dbReference type="NCBIfam" id="TIGR02894">
    <property type="entry name" value="DNA_bind_RsfA"/>
    <property type="match status" value="1"/>
</dbReference>
<keyword evidence="4" id="KW-1185">Reference proteome</keyword>
<dbReference type="PANTHER" id="PTHR41302">
    <property type="entry name" value="PRESPORE-SPECIFIC TRANSCRIPTIONAL REGULATOR RSFA-RELATED"/>
    <property type="match status" value="1"/>
</dbReference>
<proteinExistence type="predicted"/>
<feature type="coiled-coil region" evidence="1">
    <location>
        <begin position="119"/>
        <end position="153"/>
    </location>
</feature>
<feature type="domain" description="Myb-like" evidence="2">
    <location>
        <begin position="4"/>
        <end position="56"/>
    </location>
</feature>
<gene>
    <name evidence="3" type="ORF">ACFPTR_13185</name>
</gene>
<name>A0ABW0U8K9_9BACI</name>
<dbReference type="SUPFAM" id="SSF58104">
    <property type="entry name" value="Methyl-accepting chemotaxis protein (MCP) signaling domain"/>
    <property type="match status" value="1"/>
</dbReference>
<evidence type="ECO:0000313" key="3">
    <source>
        <dbReference type="EMBL" id="MFC5629803.1"/>
    </source>
</evidence>
<dbReference type="InterPro" id="IPR001005">
    <property type="entry name" value="SANT/Myb"/>
</dbReference>
<evidence type="ECO:0000259" key="2">
    <source>
        <dbReference type="PROSITE" id="PS50090"/>
    </source>
</evidence>
<reference evidence="4" key="1">
    <citation type="journal article" date="2019" name="Int. J. Syst. Evol. Microbiol.">
        <title>The Global Catalogue of Microorganisms (GCM) 10K type strain sequencing project: providing services to taxonomists for standard genome sequencing and annotation.</title>
        <authorList>
            <consortium name="The Broad Institute Genomics Platform"/>
            <consortium name="The Broad Institute Genome Sequencing Center for Infectious Disease"/>
            <person name="Wu L."/>
            <person name="Ma J."/>
        </authorList>
    </citation>
    <scope>NUCLEOTIDE SEQUENCE [LARGE SCALE GENOMIC DNA]</scope>
    <source>
        <strain evidence="4">CGMCC 1.15790</strain>
    </source>
</reference>
<dbReference type="Pfam" id="PF13921">
    <property type="entry name" value="Myb_DNA-bind_6"/>
    <property type="match status" value="1"/>
</dbReference>
<feature type="coiled-coil region" evidence="1">
    <location>
        <begin position="57"/>
        <end position="85"/>
    </location>
</feature>
<keyword evidence="1" id="KW-0175">Coiled coil</keyword>
<dbReference type="PROSITE" id="PS50090">
    <property type="entry name" value="MYB_LIKE"/>
    <property type="match status" value="1"/>
</dbReference>
<sequence length="195" mass="23111">MIHRQDAWSDQEDRRLAEVVLEHIRSGSTQLKAFDQVGDELDRTSAACGFRWNALIRQKYEEEIKQAKRERKQRIRNKARRAAHQITTPQMEQTELTLEQVISYLEKMKLVMKENKSSPEKLENEVKELKGKKEQLEEQVKQLTEHMEEIHQEYTMILSMMNRVRQLSNQEGESRLPHVFPMETNNTLKNFSNSS</sequence>
<dbReference type="EMBL" id="JBHSPF010000068">
    <property type="protein sequence ID" value="MFC5629803.1"/>
    <property type="molecule type" value="Genomic_DNA"/>
</dbReference>
<protein>
    <submittedName>
        <fullName evidence="3">RsfA family transcriptional regulator</fullName>
    </submittedName>
</protein>
<evidence type="ECO:0000256" key="1">
    <source>
        <dbReference type="SAM" id="Coils"/>
    </source>
</evidence>
<comment type="caution">
    <text evidence="3">The sequence shown here is derived from an EMBL/GenBank/DDBJ whole genome shotgun (WGS) entry which is preliminary data.</text>
</comment>